<comment type="similarity">
    <text evidence="4">Belongs to the adenylate kinase family.</text>
</comment>
<evidence type="ECO:0000256" key="4">
    <source>
        <dbReference type="RuleBase" id="RU003330"/>
    </source>
</evidence>
<dbReference type="Proteomes" id="UP001530400">
    <property type="component" value="Unassembled WGS sequence"/>
</dbReference>
<keyword evidence="1 4" id="KW-0808">Transferase</keyword>
<dbReference type="PRINTS" id="PR00094">
    <property type="entry name" value="ADENYLTKNASE"/>
</dbReference>
<dbReference type="InterPro" id="IPR000850">
    <property type="entry name" value="Adenylat/UMP-CMP_kin"/>
</dbReference>
<comment type="caution">
    <text evidence="6">The sequence shown here is derived from an EMBL/GenBank/DDBJ whole genome shotgun (WGS) entry which is preliminary data.</text>
</comment>
<dbReference type="Pfam" id="PF00406">
    <property type="entry name" value="ADK"/>
    <property type="match status" value="1"/>
</dbReference>
<dbReference type="PANTHER" id="PTHR23359">
    <property type="entry name" value="NUCLEOTIDE KINASE"/>
    <property type="match status" value="1"/>
</dbReference>
<dbReference type="EMBL" id="JALLPJ020000204">
    <property type="protein sequence ID" value="KAL3798754.1"/>
    <property type="molecule type" value="Genomic_DNA"/>
</dbReference>
<evidence type="ECO:0000313" key="7">
    <source>
        <dbReference type="Proteomes" id="UP001530400"/>
    </source>
</evidence>
<dbReference type="HAMAP" id="MF_00235">
    <property type="entry name" value="Adenylate_kinase_Adk"/>
    <property type="match status" value="1"/>
</dbReference>
<dbReference type="AlphaFoldDB" id="A0ABD3QFC0"/>
<name>A0ABD3QFC0_9STRA</name>
<evidence type="ECO:0000256" key="1">
    <source>
        <dbReference type="ARBA" id="ARBA00022679"/>
    </source>
</evidence>
<keyword evidence="2" id="KW-0547">Nucleotide-binding</keyword>
<feature type="region of interest" description="Disordered" evidence="5">
    <location>
        <begin position="1"/>
        <end position="22"/>
    </location>
</feature>
<organism evidence="6 7">
    <name type="scientific">Cyclotella atomus</name>
    <dbReference type="NCBI Taxonomy" id="382360"/>
    <lineage>
        <taxon>Eukaryota</taxon>
        <taxon>Sar</taxon>
        <taxon>Stramenopiles</taxon>
        <taxon>Ochrophyta</taxon>
        <taxon>Bacillariophyta</taxon>
        <taxon>Coscinodiscophyceae</taxon>
        <taxon>Thalassiosirophycidae</taxon>
        <taxon>Stephanodiscales</taxon>
        <taxon>Stephanodiscaceae</taxon>
        <taxon>Cyclotella</taxon>
    </lineage>
</organism>
<evidence type="ECO:0000256" key="2">
    <source>
        <dbReference type="ARBA" id="ARBA00022741"/>
    </source>
</evidence>
<keyword evidence="3 4" id="KW-0418">Kinase</keyword>
<evidence type="ECO:0000313" key="6">
    <source>
        <dbReference type="EMBL" id="KAL3798754.1"/>
    </source>
</evidence>
<dbReference type="Gene3D" id="3.40.50.300">
    <property type="entry name" value="P-loop containing nucleotide triphosphate hydrolases"/>
    <property type="match status" value="1"/>
</dbReference>
<evidence type="ECO:0000256" key="5">
    <source>
        <dbReference type="SAM" id="MobiDB-lite"/>
    </source>
</evidence>
<protein>
    <recommendedName>
        <fullName evidence="8">UMP/CMP kinase</fullName>
    </recommendedName>
</protein>
<reference evidence="6 7" key="1">
    <citation type="submission" date="2024-10" db="EMBL/GenBank/DDBJ databases">
        <title>Updated reference genomes for cyclostephanoid diatoms.</title>
        <authorList>
            <person name="Roberts W.R."/>
            <person name="Alverson A.J."/>
        </authorList>
    </citation>
    <scope>NUCLEOTIDE SEQUENCE [LARGE SCALE GENOMIC DNA]</scope>
    <source>
        <strain evidence="6 7">AJA010-31</strain>
    </source>
</reference>
<proteinExistence type="inferred from homology"/>
<dbReference type="GO" id="GO:0016301">
    <property type="term" value="F:kinase activity"/>
    <property type="evidence" value="ECO:0007669"/>
    <property type="project" value="UniProtKB-KW"/>
</dbReference>
<keyword evidence="7" id="KW-1185">Reference proteome</keyword>
<evidence type="ECO:0008006" key="8">
    <source>
        <dbReference type="Google" id="ProtNLM"/>
    </source>
</evidence>
<gene>
    <name evidence="6" type="ORF">ACHAWO_011998</name>
</gene>
<sequence length="437" mass="47902">MVEPKQATKHRRLRSHSRMKATTKTQAAVSMAIIASIATAGLARGFNIVSTASRQRGFFPSIPLHFRGGASSSTSFHCNSSFTLASQRVEGATMERTDELNNDIEEAARSCMPLHRSLAITGSLPPPKSFGGIPYLDTTSLSEKHSHRVIFVLGGPGAGKGTQSERIVDTYKCVHLSVGELLRSGAEKEGYEHADLVKECLVKGNIVPVEVSLGLLRIAMDEKAKEASANREGYGSRIFLVDGFPRNFDNINGWMKHMPSYTAVLGALVYNCPMEVLEKRIMSRAETSGRSDDNLESARKRFNTFQRETEPVVKALERAEQLQNDEFGDSQLKIVNIDGTGSVEDVWGLTRSAMDAYVKNDVLTANTKLLQEEGGSVDDVSNAKVEIDNGVTAVVTYDRKVGDEVAKECRTWTHGPAGWTCASLDKESLNFEHNNRT</sequence>
<accession>A0ABD3QFC0</accession>
<dbReference type="SUPFAM" id="SSF52540">
    <property type="entry name" value="P-loop containing nucleoside triphosphate hydrolases"/>
    <property type="match status" value="1"/>
</dbReference>
<dbReference type="GO" id="GO:0000166">
    <property type="term" value="F:nucleotide binding"/>
    <property type="evidence" value="ECO:0007669"/>
    <property type="project" value="UniProtKB-KW"/>
</dbReference>
<dbReference type="CDD" id="cd01428">
    <property type="entry name" value="ADK"/>
    <property type="match status" value="1"/>
</dbReference>
<feature type="compositionally biased region" description="Basic residues" evidence="5">
    <location>
        <begin position="7"/>
        <end position="21"/>
    </location>
</feature>
<evidence type="ECO:0000256" key="3">
    <source>
        <dbReference type="ARBA" id="ARBA00022777"/>
    </source>
</evidence>
<dbReference type="InterPro" id="IPR027417">
    <property type="entry name" value="P-loop_NTPase"/>
</dbReference>